<dbReference type="AlphaFoldDB" id="A0A916Z2X0"/>
<evidence type="ECO:0000313" key="1">
    <source>
        <dbReference type="EMBL" id="GGD74215.1"/>
    </source>
</evidence>
<proteinExistence type="predicted"/>
<dbReference type="Pfam" id="PF14398">
    <property type="entry name" value="ATPgrasp_YheCD"/>
    <property type="match status" value="1"/>
</dbReference>
<evidence type="ECO:0000313" key="2">
    <source>
        <dbReference type="Proteomes" id="UP000612456"/>
    </source>
</evidence>
<gene>
    <name evidence="1" type="ORF">GCM10010911_35160</name>
</gene>
<accession>A0A916Z2X0</accession>
<protein>
    <recommendedName>
        <fullName evidence="3">YheC/D like ATP-grasp</fullName>
    </recommendedName>
</protein>
<dbReference type="RefSeq" id="WP_188993195.1">
    <property type="nucleotide sequence ID" value="NZ_BMHP01000002.1"/>
</dbReference>
<comment type="caution">
    <text evidence="1">The sequence shown here is derived from an EMBL/GenBank/DDBJ whole genome shotgun (WGS) entry which is preliminary data.</text>
</comment>
<evidence type="ECO:0008006" key="3">
    <source>
        <dbReference type="Google" id="ProtNLM"/>
    </source>
</evidence>
<reference evidence="1" key="2">
    <citation type="submission" date="2020-09" db="EMBL/GenBank/DDBJ databases">
        <authorList>
            <person name="Sun Q."/>
            <person name="Zhou Y."/>
        </authorList>
    </citation>
    <scope>NUCLEOTIDE SEQUENCE</scope>
    <source>
        <strain evidence="1">CGMCC 1.15178</strain>
    </source>
</reference>
<dbReference type="InterPro" id="IPR026838">
    <property type="entry name" value="YheC/D"/>
</dbReference>
<dbReference type="EMBL" id="BMHP01000002">
    <property type="protein sequence ID" value="GGD74215.1"/>
    <property type="molecule type" value="Genomic_DNA"/>
</dbReference>
<keyword evidence="2" id="KW-1185">Reference proteome</keyword>
<sequence>MDGALQDHSAVIAVQNKRPVLAILTIGDDIQLFRGNRNNFADLILAGREQGFIVYVLTVNQLKLTRNVLNGFIYEPGTDCWVKQKLPFPDLIYNRIPLREDELLPEVRRKIAACMRSPRIILFNPAFFNKWSLFKWLRNSQSTKPFIPTTRRMLSQEGLGRMMLKHKYLYLKPISGKAGKGIMTILVRSEKSSPYRLRIQGDKKSITYHCSTLGNLWLKVRKECSGERYIAQQGIKLAAINDRSFDLRALIQKNQRGQWDISGIGARVAGSSSITTHVPRGGSIDDPERLLVSAFGPEEARKLMSKTRSTALLIARQIERGSGHRLVEMSMDLGVDQEGGIWFFEANSKPMKFDEPDIRKRSLDRIFQYSRYLLRTKGKIPAAD</sequence>
<reference evidence="1" key="1">
    <citation type="journal article" date="2014" name="Int. J. Syst. Evol. Microbiol.">
        <title>Complete genome sequence of Corynebacterium casei LMG S-19264T (=DSM 44701T), isolated from a smear-ripened cheese.</title>
        <authorList>
            <consortium name="US DOE Joint Genome Institute (JGI-PGF)"/>
            <person name="Walter F."/>
            <person name="Albersmeier A."/>
            <person name="Kalinowski J."/>
            <person name="Ruckert C."/>
        </authorList>
    </citation>
    <scope>NUCLEOTIDE SEQUENCE</scope>
    <source>
        <strain evidence="1">CGMCC 1.15178</strain>
    </source>
</reference>
<dbReference type="SUPFAM" id="SSF56059">
    <property type="entry name" value="Glutathione synthetase ATP-binding domain-like"/>
    <property type="match status" value="1"/>
</dbReference>
<name>A0A916Z2X0_9BACL</name>
<organism evidence="1 2">
    <name type="scientific">Paenibacillus nasutitermitis</name>
    <dbReference type="NCBI Taxonomy" id="1652958"/>
    <lineage>
        <taxon>Bacteria</taxon>
        <taxon>Bacillati</taxon>
        <taxon>Bacillota</taxon>
        <taxon>Bacilli</taxon>
        <taxon>Bacillales</taxon>
        <taxon>Paenibacillaceae</taxon>
        <taxon>Paenibacillus</taxon>
    </lineage>
</organism>
<dbReference type="Proteomes" id="UP000612456">
    <property type="component" value="Unassembled WGS sequence"/>
</dbReference>